<comment type="caution">
    <text evidence="2">The sequence shown here is derived from an EMBL/GenBank/DDBJ whole genome shotgun (WGS) entry which is preliminary data.</text>
</comment>
<evidence type="ECO:0000313" key="2">
    <source>
        <dbReference type="EMBL" id="OGH74982.1"/>
    </source>
</evidence>
<organism evidence="2 3">
    <name type="scientific">Candidatus Magasanikbacteria bacterium RIFCSPLOWO2_12_FULL_43_12</name>
    <dbReference type="NCBI Taxonomy" id="1798692"/>
    <lineage>
        <taxon>Bacteria</taxon>
        <taxon>Candidatus Magasanikiibacteriota</taxon>
    </lineage>
</organism>
<reference evidence="2 3" key="1">
    <citation type="journal article" date="2016" name="Nat. Commun.">
        <title>Thousands of microbial genomes shed light on interconnected biogeochemical processes in an aquifer system.</title>
        <authorList>
            <person name="Anantharaman K."/>
            <person name="Brown C.T."/>
            <person name="Hug L.A."/>
            <person name="Sharon I."/>
            <person name="Castelle C.J."/>
            <person name="Probst A.J."/>
            <person name="Thomas B.C."/>
            <person name="Singh A."/>
            <person name="Wilkins M.J."/>
            <person name="Karaoz U."/>
            <person name="Brodie E.L."/>
            <person name="Williams K.H."/>
            <person name="Hubbard S.S."/>
            <person name="Banfield J.F."/>
        </authorList>
    </citation>
    <scope>NUCLEOTIDE SEQUENCE [LARGE SCALE GENOMIC DNA]</scope>
</reference>
<keyword evidence="1" id="KW-0812">Transmembrane</keyword>
<dbReference type="AlphaFoldDB" id="A0A1F6MTP5"/>
<keyword evidence="1" id="KW-0472">Membrane</keyword>
<accession>A0A1F6MTP5</accession>
<dbReference type="STRING" id="1798692.A3G00_01365"/>
<evidence type="ECO:0000256" key="1">
    <source>
        <dbReference type="SAM" id="Phobius"/>
    </source>
</evidence>
<sequence>MDADIKKPRNLKKLFGSVILATTLLLVALLVTLRTVPRNDETKKYSTSIESVIAESGFSKKDAEGLIATVNKRADVKNMGEILSIIKISNNEASIVIGYYLNERGVWGAATTYSAEKKWGKWTILEIKDKNFGM</sequence>
<keyword evidence="1" id="KW-1133">Transmembrane helix</keyword>
<evidence type="ECO:0000313" key="3">
    <source>
        <dbReference type="Proteomes" id="UP000178347"/>
    </source>
</evidence>
<dbReference type="EMBL" id="MFQN01000011">
    <property type="protein sequence ID" value="OGH74982.1"/>
    <property type="molecule type" value="Genomic_DNA"/>
</dbReference>
<dbReference type="Proteomes" id="UP000178347">
    <property type="component" value="Unassembled WGS sequence"/>
</dbReference>
<proteinExistence type="predicted"/>
<gene>
    <name evidence="2" type="ORF">A3G00_01365</name>
</gene>
<protein>
    <submittedName>
        <fullName evidence="2">Uncharacterized protein</fullName>
    </submittedName>
</protein>
<feature type="transmembrane region" description="Helical" evidence="1">
    <location>
        <begin position="14"/>
        <end position="36"/>
    </location>
</feature>
<name>A0A1F6MTP5_9BACT</name>